<gene>
    <name evidence="2" type="ORF">GCM10010307_24910</name>
</gene>
<dbReference type="EMBL" id="BAAASJ010000026">
    <property type="protein sequence ID" value="GAA2631991.1"/>
    <property type="molecule type" value="Genomic_DNA"/>
</dbReference>
<comment type="caution">
    <text evidence="2">The sequence shown here is derived from an EMBL/GenBank/DDBJ whole genome shotgun (WGS) entry which is preliminary data.</text>
</comment>
<feature type="region of interest" description="Disordered" evidence="1">
    <location>
        <begin position="36"/>
        <end position="69"/>
    </location>
</feature>
<dbReference type="Proteomes" id="UP001500151">
    <property type="component" value="Unassembled WGS sequence"/>
</dbReference>
<sequence length="69" mass="7562">MSKDSNDRGRPRLLISVFDDDPLRARSDARELLTQVSEADPTASLRCPQPAPLRAPTKAATSWGSSVWP</sequence>
<protein>
    <submittedName>
        <fullName evidence="2">Uncharacterized protein</fullName>
    </submittedName>
</protein>
<evidence type="ECO:0000313" key="2">
    <source>
        <dbReference type="EMBL" id="GAA2631991.1"/>
    </source>
</evidence>
<proteinExistence type="predicted"/>
<keyword evidence="3" id="KW-1185">Reference proteome</keyword>
<accession>A0ABP6D2G0</accession>
<name>A0ABP6D2G0_9ACTN</name>
<dbReference type="RefSeq" id="WP_344389768.1">
    <property type="nucleotide sequence ID" value="NZ_BAAASJ010000026.1"/>
</dbReference>
<reference evidence="3" key="1">
    <citation type="journal article" date="2019" name="Int. J. Syst. Evol. Microbiol.">
        <title>The Global Catalogue of Microorganisms (GCM) 10K type strain sequencing project: providing services to taxonomists for standard genome sequencing and annotation.</title>
        <authorList>
            <consortium name="The Broad Institute Genomics Platform"/>
            <consortium name="The Broad Institute Genome Sequencing Center for Infectious Disease"/>
            <person name="Wu L."/>
            <person name="Ma J."/>
        </authorList>
    </citation>
    <scope>NUCLEOTIDE SEQUENCE [LARGE SCALE GENOMIC DNA]</scope>
    <source>
        <strain evidence="3">JCM 4524</strain>
    </source>
</reference>
<evidence type="ECO:0000256" key="1">
    <source>
        <dbReference type="SAM" id="MobiDB-lite"/>
    </source>
</evidence>
<organism evidence="2 3">
    <name type="scientific">Streptomyces vastus</name>
    <dbReference type="NCBI Taxonomy" id="285451"/>
    <lineage>
        <taxon>Bacteria</taxon>
        <taxon>Bacillati</taxon>
        <taxon>Actinomycetota</taxon>
        <taxon>Actinomycetes</taxon>
        <taxon>Kitasatosporales</taxon>
        <taxon>Streptomycetaceae</taxon>
        <taxon>Streptomyces</taxon>
    </lineage>
</organism>
<feature type="compositionally biased region" description="Polar residues" evidence="1">
    <location>
        <begin position="59"/>
        <end position="69"/>
    </location>
</feature>
<evidence type="ECO:0000313" key="3">
    <source>
        <dbReference type="Proteomes" id="UP001500151"/>
    </source>
</evidence>